<keyword evidence="2" id="KW-0805">Transcription regulation</keyword>
<dbReference type="PANTHER" id="PTHR31241">
    <property type="entry name" value="DEHYDRATION-RESPONSIVE ELEMENT-BINDING PROTEIN 2C"/>
    <property type="match status" value="1"/>
</dbReference>
<dbReference type="SMART" id="SM00380">
    <property type="entry name" value="AP2"/>
    <property type="match status" value="1"/>
</dbReference>
<evidence type="ECO:0000259" key="7">
    <source>
        <dbReference type="PROSITE" id="PS51032"/>
    </source>
</evidence>
<dbReference type="OrthoDB" id="677684at2759"/>
<dbReference type="InterPro" id="IPR016177">
    <property type="entry name" value="DNA-bd_dom_sf"/>
</dbReference>
<dbReference type="SUPFAM" id="SSF54171">
    <property type="entry name" value="DNA-binding domain"/>
    <property type="match status" value="1"/>
</dbReference>
<reference evidence="8" key="2">
    <citation type="submission" date="2015-07" db="EMBL/GenBank/DDBJ databases">
        <authorList>
            <person name="Noorani M."/>
        </authorList>
    </citation>
    <scope>NUCLEOTIDE SEQUENCE</scope>
    <source>
        <strain evidence="8">Yugu1</strain>
    </source>
</reference>
<dbReference type="InterPro" id="IPR001471">
    <property type="entry name" value="AP2/ERF_dom"/>
</dbReference>
<comment type="similarity">
    <text evidence="6">Belongs to the AP2/ERF transcription factor family. ERF subfamily.</text>
</comment>
<evidence type="ECO:0000313" key="8">
    <source>
        <dbReference type="EMBL" id="RCV31841.1"/>
    </source>
</evidence>
<sequence>MMESNVLFQKMTSLQLQVTCGSHGVLGGERQAGSSGAARKVRTRRPSVARARPAAAAAVAAPAAGGARIHRDMGWVGVRERLWGGYAAEIRIPSSRKRIWIGRFQHAMQAALAYAAAMFLFYGRNLPKLRRYNFPAGPRPNFSEFVRRALTVANVKAIAEDHARRFWRFVPLPPPVIPAPPAAPAPPLQVVEAGAGVGATTTTVDGRGNDEIYIDVEILTAADCQFSGAPDEDFVKLIREMDKDLVFSEI</sequence>
<organism evidence="8">
    <name type="scientific">Setaria italica</name>
    <name type="common">Foxtail millet</name>
    <name type="synonym">Panicum italicum</name>
    <dbReference type="NCBI Taxonomy" id="4555"/>
    <lineage>
        <taxon>Eukaryota</taxon>
        <taxon>Viridiplantae</taxon>
        <taxon>Streptophyta</taxon>
        <taxon>Embryophyta</taxon>
        <taxon>Tracheophyta</taxon>
        <taxon>Spermatophyta</taxon>
        <taxon>Magnoliopsida</taxon>
        <taxon>Liliopsida</taxon>
        <taxon>Poales</taxon>
        <taxon>Poaceae</taxon>
        <taxon>PACMAD clade</taxon>
        <taxon>Panicoideae</taxon>
        <taxon>Panicodae</taxon>
        <taxon>Paniceae</taxon>
        <taxon>Cenchrinae</taxon>
        <taxon>Setaria</taxon>
    </lineage>
</organism>
<evidence type="ECO:0000256" key="2">
    <source>
        <dbReference type="ARBA" id="ARBA00023015"/>
    </source>
</evidence>
<keyword evidence="5" id="KW-0539">Nucleus</keyword>
<dbReference type="InterPro" id="IPR036955">
    <property type="entry name" value="AP2/ERF_dom_sf"/>
</dbReference>
<dbReference type="AlphaFoldDB" id="A0A368RNV9"/>
<keyword evidence="4" id="KW-0804">Transcription</keyword>
<evidence type="ECO:0000256" key="3">
    <source>
        <dbReference type="ARBA" id="ARBA00023125"/>
    </source>
</evidence>
<feature type="domain" description="AP2/ERF" evidence="7">
    <location>
        <begin position="74"/>
        <end position="135"/>
    </location>
</feature>
<evidence type="ECO:0000256" key="4">
    <source>
        <dbReference type="ARBA" id="ARBA00023163"/>
    </source>
</evidence>
<protein>
    <recommendedName>
        <fullName evidence="7">AP2/ERF domain-containing protein</fullName>
    </recommendedName>
</protein>
<keyword evidence="3" id="KW-0238">DNA-binding</keyword>
<name>A0A368RNV9_SETIT</name>
<proteinExistence type="inferred from homology"/>
<dbReference type="GO" id="GO:0003700">
    <property type="term" value="F:DNA-binding transcription factor activity"/>
    <property type="evidence" value="ECO:0007669"/>
    <property type="project" value="InterPro"/>
</dbReference>
<dbReference type="EMBL" id="CM003533">
    <property type="protein sequence ID" value="RCV31841.1"/>
    <property type="molecule type" value="Genomic_DNA"/>
</dbReference>
<evidence type="ECO:0000256" key="5">
    <source>
        <dbReference type="ARBA" id="ARBA00023242"/>
    </source>
</evidence>
<dbReference type="PROSITE" id="PS51032">
    <property type="entry name" value="AP2_ERF"/>
    <property type="match status" value="1"/>
</dbReference>
<accession>A0A368RNV9</accession>
<reference evidence="8" key="1">
    <citation type="journal article" date="2012" name="Nat. Biotechnol.">
        <title>Reference genome sequence of the model plant Setaria.</title>
        <authorList>
            <person name="Bennetzen J.L."/>
            <person name="Schmutz J."/>
            <person name="Wang H."/>
            <person name="Percifield R."/>
            <person name="Hawkins J."/>
            <person name="Pontaroli A.C."/>
            <person name="Estep M."/>
            <person name="Feng L."/>
            <person name="Vaughn J.N."/>
            <person name="Grimwood J."/>
            <person name="Jenkins J."/>
            <person name="Barry K."/>
            <person name="Lindquist E."/>
            <person name="Hellsten U."/>
            <person name="Deshpande S."/>
            <person name="Wang X."/>
            <person name="Wu X."/>
            <person name="Mitros T."/>
            <person name="Triplett J."/>
            <person name="Yang X."/>
            <person name="Ye C.Y."/>
            <person name="Mauro-Herrera M."/>
            <person name="Wang L."/>
            <person name="Li P."/>
            <person name="Sharma M."/>
            <person name="Sharma R."/>
            <person name="Ronald P.C."/>
            <person name="Panaud O."/>
            <person name="Kellogg E.A."/>
            <person name="Brutnell T.P."/>
            <person name="Doust A.N."/>
            <person name="Tuskan G.A."/>
            <person name="Rokhsar D."/>
            <person name="Devos K.M."/>
        </authorList>
    </citation>
    <scope>NUCLEOTIDE SEQUENCE [LARGE SCALE GENOMIC DNA]</scope>
    <source>
        <strain evidence="8">Yugu1</strain>
    </source>
</reference>
<evidence type="ECO:0000256" key="1">
    <source>
        <dbReference type="ARBA" id="ARBA00004123"/>
    </source>
</evidence>
<dbReference type="GO" id="GO:0003677">
    <property type="term" value="F:DNA binding"/>
    <property type="evidence" value="ECO:0007669"/>
    <property type="project" value="UniProtKB-KW"/>
</dbReference>
<dbReference type="Gene3D" id="3.30.730.10">
    <property type="entry name" value="AP2/ERF domain"/>
    <property type="match status" value="1"/>
</dbReference>
<dbReference type="GO" id="GO:0005634">
    <property type="term" value="C:nucleus"/>
    <property type="evidence" value="ECO:0007669"/>
    <property type="project" value="UniProtKB-SubCell"/>
</dbReference>
<dbReference type="STRING" id="4555.A0A368RNV9"/>
<gene>
    <name evidence="8" type="ORF">SETIT_6G210400v2</name>
</gene>
<comment type="subcellular location">
    <subcellularLocation>
        <location evidence="1">Nucleus</location>
    </subcellularLocation>
</comment>
<evidence type="ECO:0000256" key="6">
    <source>
        <dbReference type="ARBA" id="ARBA00024343"/>
    </source>
</evidence>
<dbReference type="PANTHER" id="PTHR31241:SF65">
    <property type="entry name" value="AP2_ERF DOMAIN-CONTAINING PROTEIN"/>
    <property type="match status" value="1"/>
</dbReference>